<dbReference type="Pfam" id="PF10551">
    <property type="entry name" value="MULE"/>
    <property type="match status" value="1"/>
</dbReference>
<dbReference type="PANTHER" id="PTHR47160:SF8">
    <property type="entry name" value="MULE TRANSPOSASE DOMAIN-CONTAINING PROTEIN"/>
    <property type="match status" value="1"/>
</dbReference>
<reference evidence="3 4" key="1">
    <citation type="journal article" date="2017" name="PLoS Biol.">
        <title>The sea cucumber genome provides insights into morphological evolution and visceral regeneration.</title>
        <authorList>
            <person name="Zhang X."/>
            <person name="Sun L."/>
            <person name="Yuan J."/>
            <person name="Sun Y."/>
            <person name="Gao Y."/>
            <person name="Zhang L."/>
            <person name="Li S."/>
            <person name="Dai H."/>
            <person name="Hamel J.F."/>
            <person name="Liu C."/>
            <person name="Yu Y."/>
            <person name="Liu S."/>
            <person name="Lin W."/>
            <person name="Guo K."/>
            <person name="Jin S."/>
            <person name="Xu P."/>
            <person name="Storey K.B."/>
            <person name="Huan P."/>
            <person name="Zhang T."/>
            <person name="Zhou Y."/>
            <person name="Zhang J."/>
            <person name="Lin C."/>
            <person name="Li X."/>
            <person name="Xing L."/>
            <person name="Huo D."/>
            <person name="Sun M."/>
            <person name="Wang L."/>
            <person name="Mercier A."/>
            <person name="Li F."/>
            <person name="Yang H."/>
            <person name="Xiang J."/>
        </authorList>
    </citation>
    <scope>NUCLEOTIDE SEQUENCE [LARGE SCALE GENOMIC DNA]</scope>
    <source>
        <strain evidence="3">Shaxun</strain>
        <tissue evidence="3">Muscle</tissue>
    </source>
</reference>
<evidence type="ECO:0000313" key="4">
    <source>
        <dbReference type="Proteomes" id="UP000230750"/>
    </source>
</evidence>
<gene>
    <name evidence="3" type="ORF">BSL78_24890</name>
</gene>
<dbReference type="OrthoDB" id="6612379at2759"/>
<feature type="compositionally biased region" description="Polar residues" evidence="1">
    <location>
        <begin position="342"/>
        <end position="358"/>
    </location>
</feature>
<dbReference type="STRING" id="307972.A0A2G8JRD2"/>
<dbReference type="InterPro" id="IPR018289">
    <property type="entry name" value="MULE_transposase_dom"/>
</dbReference>
<dbReference type="PANTHER" id="PTHR47160">
    <property type="entry name" value="PUTATIVE-RELATED"/>
    <property type="match status" value="1"/>
</dbReference>
<dbReference type="Proteomes" id="UP000230750">
    <property type="component" value="Unassembled WGS sequence"/>
</dbReference>
<sequence>MCYLGLIIKRVALAEDRTRQIVARGVNDLSGPAAALMPSVQTISRDIRRQRQHDAPLVPGRNDRNFVIPHDFTIINGMPFLRYDNERNDRMLIFGSEASLGFLAQSQHWFMDGTFQTSPPQFAQLYTIHGLGGGRNVVGAYALLPNKRQDTYVEMLLELQQMTNNASPTSVLTDFELGAIGAVRTVHPNAARKGCLFHLSQSVYRRVQASGLQEAYLNDDAFRSSVRMLPALAFVPLPDVENAFLAVSAIWGARGREIVDYFESTYIGQMRAGRREDPLFSNAVWNVSDRMENDLPRTNNALERGAQRIFAIHYMPASIGMDTHSSPKAGKRHGSLVDSPDRSWTTACTTEASLSKDQ</sequence>
<evidence type="ECO:0000313" key="3">
    <source>
        <dbReference type="EMBL" id="PIK38270.1"/>
    </source>
</evidence>
<name>A0A2G8JRD2_STIJA</name>
<dbReference type="EMBL" id="MRZV01001380">
    <property type="protein sequence ID" value="PIK38270.1"/>
    <property type="molecule type" value="Genomic_DNA"/>
</dbReference>
<evidence type="ECO:0000256" key="1">
    <source>
        <dbReference type="SAM" id="MobiDB-lite"/>
    </source>
</evidence>
<protein>
    <recommendedName>
        <fullName evidence="2">MULE transposase domain-containing protein</fullName>
    </recommendedName>
</protein>
<organism evidence="3 4">
    <name type="scientific">Stichopus japonicus</name>
    <name type="common">Sea cucumber</name>
    <dbReference type="NCBI Taxonomy" id="307972"/>
    <lineage>
        <taxon>Eukaryota</taxon>
        <taxon>Metazoa</taxon>
        <taxon>Echinodermata</taxon>
        <taxon>Eleutherozoa</taxon>
        <taxon>Echinozoa</taxon>
        <taxon>Holothuroidea</taxon>
        <taxon>Aspidochirotacea</taxon>
        <taxon>Aspidochirotida</taxon>
        <taxon>Stichopodidae</taxon>
        <taxon>Apostichopus</taxon>
    </lineage>
</organism>
<evidence type="ECO:0000259" key="2">
    <source>
        <dbReference type="Pfam" id="PF10551"/>
    </source>
</evidence>
<feature type="region of interest" description="Disordered" evidence="1">
    <location>
        <begin position="322"/>
        <end position="358"/>
    </location>
</feature>
<proteinExistence type="predicted"/>
<feature type="domain" description="MULE transposase" evidence="2">
    <location>
        <begin position="109"/>
        <end position="201"/>
    </location>
</feature>
<comment type="caution">
    <text evidence="3">The sequence shown here is derived from an EMBL/GenBank/DDBJ whole genome shotgun (WGS) entry which is preliminary data.</text>
</comment>
<accession>A0A2G8JRD2</accession>
<dbReference type="AlphaFoldDB" id="A0A2G8JRD2"/>
<keyword evidence="4" id="KW-1185">Reference proteome</keyword>